<reference evidence="2" key="2">
    <citation type="submission" date="2024-10" db="UniProtKB">
        <authorList>
            <consortium name="EnsemblProtists"/>
        </authorList>
    </citation>
    <scope>IDENTIFICATION</scope>
</reference>
<dbReference type="PANTHER" id="PTHR14136">
    <property type="entry name" value="BTB_POZ DOMAIN-CONTAINING PROTEIN KCTD9"/>
    <property type="match status" value="1"/>
</dbReference>
<sequence>MPPRVAALAVCLLAYSAVGQDPDRRDAAINSPAHQAAMARPVAECEALAKQDRPGLDFTACRNLRGANLEGLNLAEAILDYADLTGARLGRANLMRISAQYASFERINGEGVKLDESDLRGTTFRKANLQYATMTGPAIAHADFSDADLRHANIRALYDADSVNFDRVDLRDTTVTDCHLHYGSFEDAKLQGSKYEDISFFFSFFGGATWTGAVMSDMGFEGGRANLMNTNFDGCTLDQVRWAGAVMSQSTFRWTHLKEAQLSKARCSYCDFEGANLALSDLSGAMLDYASFDRAVLTDANFQHASVSRASFSDAVGIDKADLSDVKGDPIGVDCRESCCACAHPAGAAAQPYDPHGYGTPAALLQQMKRMKG</sequence>
<organism evidence="2 3">
    <name type="scientific">Emiliania huxleyi (strain CCMP1516)</name>
    <dbReference type="NCBI Taxonomy" id="280463"/>
    <lineage>
        <taxon>Eukaryota</taxon>
        <taxon>Haptista</taxon>
        <taxon>Haptophyta</taxon>
        <taxon>Prymnesiophyceae</taxon>
        <taxon>Isochrysidales</taxon>
        <taxon>Noelaerhabdaceae</taxon>
        <taxon>Emiliania</taxon>
    </lineage>
</organism>
<dbReference type="SUPFAM" id="SSF141571">
    <property type="entry name" value="Pentapeptide repeat-like"/>
    <property type="match status" value="2"/>
</dbReference>
<feature type="signal peptide" evidence="1">
    <location>
        <begin position="1"/>
        <end position="19"/>
    </location>
</feature>
<keyword evidence="1" id="KW-0732">Signal</keyword>
<dbReference type="EnsemblProtists" id="EOD37996">
    <property type="protein sequence ID" value="EOD37996"/>
    <property type="gene ID" value="EMIHUDRAFT_448946"/>
</dbReference>
<proteinExistence type="predicted"/>
<evidence type="ECO:0000313" key="2">
    <source>
        <dbReference type="EnsemblProtists" id="EOD37996"/>
    </source>
</evidence>
<reference evidence="3" key="1">
    <citation type="journal article" date="2013" name="Nature">
        <title>Pan genome of the phytoplankton Emiliania underpins its global distribution.</title>
        <authorList>
            <person name="Read B.A."/>
            <person name="Kegel J."/>
            <person name="Klute M.J."/>
            <person name="Kuo A."/>
            <person name="Lefebvre S.C."/>
            <person name="Maumus F."/>
            <person name="Mayer C."/>
            <person name="Miller J."/>
            <person name="Monier A."/>
            <person name="Salamov A."/>
            <person name="Young J."/>
            <person name="Aguilar M."/>
            <person name="Claverie J.M."/>
            <person name="Frickenhaus S."/>
            <person name="Gonzalez K."/>
            <person name="Herman E.K."/>
            <person name="Lin Y.C."/>
            <person name="Napier J."/>
            <person name="Ogata H."/>
            <person name="Sarno A.F."/>
            <person name="Shmutz J."/>
            <person name="Schroeder D."/>
            <person name="de Vargas C."/>
            <person name="Verret F."/>
            <person name="von Dassow P."/>
            <person name="Valentin K."/>
            <person name="Van de Peer Y."/>
            <person name="Wheeler G."/>
            <person name="Dacks J.B."/>
            <person name="Delwiche C.F."/>
            <person name="Dyhrman S.T."/>
            <person name="Glockner G."/>
            <person name="John U."/>
            <person name="Richards T."/>
            <person name="Worden A.Z."/>
            <person name="Zhang X."/>
            <person name="Grigoriev I.V."/>
            <person name="Allen A.E."/>
            <person name="Bidle K."/>
            <person name="Borodovsky M."/>
            <person name="Bowler C."/>
            <person name="Brownlee C."/>
            <person name="Cock J.M."/>
            <person name="Elias M."/>
            <person name="Gladyshev V.N."/>
            <person name="Groth M."/>
            <person name="Guda C."/>
            <person name="Hadaegh A."/>
            <person name="Iglesias-Rodriguez M.D."/>
            <person name="Jenkins J."/>
            <person name="Jones B.M."/>
            <person name="Lawson T."/>
            <person name="Leese F."/>
            <person name="Lindquist E."/>
            <person name="Lobanov A."/>
            <person name="Lomsadze A."/>
            <person name="Malik S.B."/>
            <person name="Marsh M.E."/>
            <person name="Mackinder L."/>
            <person name="Mock T."/>
            <person name="Mueller-Roeber B."/>
            <person name="Pagarete A."/>
            <person name="Parker M."/>
            <person name="Probert I."/>
            <person name="Quesneville H."/>
            <person name="Raines C."/>
            <person name="Rensing S.A."/>
            <person name="Riano-Pachon D.M."/>
            <person name="Richier S."/>
            <person name="Rokitta S."/>
            <person name="Shiraiwa Y."/>
            <person name="Soanes D.M."/>
            <person name="van der Giezen M."/>
            <person name="Wahlund T.M."/>
            <person name="Williams B."/>
            <person name="Wilson W."/>
            <person name="Wolfe G."/>
            <person name="Wurch L.L."/>
        </authorList>
    </citation>
    <scope>NUCLEOTIDE SEQUENCE</scope>
</reference>
<dbReference type="KEGG" id="ehx:EMIHUDRAFT_448946"/>
<keyword evidence="3" id="KW-1185">Reference proteome</keyword>
<accession>A0A0D3KQG1</accession>
<name>A0A0D3KQG1_EMIH1</name>
<dbReference type="Proteomes" id="UP000013827">
    <property type="component" value="Unassembled WGS sequence"/>
</dbReference>
<dbReference type="PANTHER" id="PTHR14136:SF17">
    <property type="entry name" value="BTB_POZ DOMAIN-CONTAINING PROTEIN KCTD9"/>
    <property type="match status" value="1"/>
</dbReference>
<dbReference type="Gene3D" id="2.160.20.80">
    <property type="entry name" value="E3 ubiquitin-protein ligase SopA"/>
    <property type="match status" value="2"/>
</dbReference>
<protein>
    <recommendedName>
        <fullName evidence="4">Pentapeptide repeat-containing protein</fullName>
    </recommendedName>
</protein>
<dbReference type="PaxDb" id="2903-EOD37996"/>
<dbReference type="RefSeq" id="XP_005790425.1">
    <property type="nucleotide sequence ID" value="XM_005790368.1"/>
</dbReference>
<dbReference type="STRING" id="2903.R1FQW4"/>
<feature type="chain" id="PRO_5044282979" description="Pentapeptide repeat-containing protein" evidence="1">
    <location>
        <begin position="20"/>
        <end position="373"/>
    </location>
</feature>
<dbReference type="InterPro" id="IPR051082">
    <property type="entry name" value="Pentapeptide-BTB/POZ_domain"/>
</dbReference>
<dbReference type="AlphaFoldDB" id="A0A0D3KQG1"/>
<evidence type="ECO:0000256" key="1">
    <source>
        <dbReference type="SAM" id="SignalP"/>
    </source>
</evidence>
<dbReference type="HOGENOM" id="CLU_742785_0_0_1"/>
<dbReference type="Pfam" id="PF00805">
    <property type="entry name" value="Pentapeptide"/>
    <property type="match status" value="4"/>
</dbReference>
<evidence type="ECO:0000313" key="3">
    <source>
        <dbReference type="Proteomes" id="UP000013827"/>
    </source>
</evidence>
<dbReference type="GeneID" id="17283266"/>
<dbReference type="InterPro" id="IPR001646">
    <property type="entry name" value="5peptide_repeat"/>
</dbReference>
<evidence type="ECO:0008006" key="4">
    <source>
        <dbReference type="Google" id="ProtNLM"/>
    </source>
</evidence>